<keyword evidence="5 13" id="KW-0436">Ligase</keyword>
<dbReference type="InterPro" id="IPR014729">
    <property type="entry name" value="Rossmann-like_a/b/a_fold"/>
</dbReference>
<evidence type="ECO:0000256" key="9">
    <source>
        <dbReference type="ARBA" id="ARBA00022840"/>
    </source>
</evidence>
<evidence type="ECO:0000256" key="10">
    <source>
        <dbReference type="ARBA" id="ARBA00022917"/>
    </source>
</evidence>
<evidence type="ECO:0000256" key="3">
    <source>
        <dbReference type="ARBA" id="ARBA00011245"/>
    </source>
</evidence>
<dbReference type="InterPro" id="IPR032678">
    <property type="entry name" value="tRNA-synt_1_cat_dom"/>
</dbReference>
<dbReference type="InterPro" id="IPR056411">
    <property type="entry name" value="CysS_C"/>
</dbReference>
<proteinExistence type="inferred from homology"/>
<dbReference type="InterPro" id="IPR015273">
    <property type="entry name" value="Cys-tRNA-synt_Ia_DALR"/>
</dbReference>
<feature type="domain" description="Cysteinyl-tRNA synthetase class Ia DALR" evidence="15">
    <location>
        <begin position="362"/>
        <end position="421"/>
    </location>
</feature>
<dbReference type="SUPFAM" id="SSF52374">
    <property type="entry name" value="Nucleotidylyl transferase"/>
    <property type="match status" value="1"/>
</dbReference>
<feature type="binding site" evidence="13">
    <location>
        <position position="273"/>
    </location>
    <ligand>
        <name>ATP</name>
        <dbReference type="ChEBI" id="CHEBI:30616"/>
    </ligand>
</feature>
<protein>
    <recommendedName>
        <fullName evidence="13">Cysteine--tRNA ligase</fullName>
        <ecNumber evidence="13">6.1.1.16</ecNumber>
    </recommendedName>
    <alternativeName>
        <fullName evidence="13">Cysteinyl-tRNA synthetase</fullName>
        <shortName evidence="13">CysRS</shortName>
    </alternativeName>
</protein>
<dbReference type="CDD" id="cd00672">
    <property type="entry name" value="CysRS_core"/>
    <property type="match status" value="1"/>
</dbReference>
<dbReference type="FunFam" id="3.40.50.620:FF:000068">
    <property type="entry name" value="Cysteine--tRNA ligase"/>
    <property type="match status" value="1"/>
</dbReference>
<evidence type="ECO:0000313" key="16">
    <source>
        <dbReference type="EMBL" id="SNV31996.1"/>
    </source>
</evidence>
<feature type="short sequence motif" description="'HIGH' region" evidence="13">
    <location>
        <begin position="31"/>
        <end position="41"/>
    </location>
</feature>
<sequence length="486" mass="53693">MTFQLYNTATHRIEPFVPLIEGKVSIYHCGMTVQSAPHLGHIRKEVVFDVLRRWLEHSGYEVTIVANVTDIDDKILAKSAERGVPWWAHAYEFENELHRAYSLLGCRPPSYEPRATGHIPEMIDLIGELLDTGHAYVAPDGSGDVYFDVRSWPRYGELSGMKVDEMAPAADSDPRGKRDPRDFALWKGHKPSEPETASWNAPWGAGRPGWHLECSAMSGKYLGEAFDIHGGGIDLRFPHHENELAQSAAAGRAFAHYWMHNAWVTMSGEKMSKSLGNTARVSEVTANHDPRAVRYFLLAPHYRSTIEFSPSDEHTQGSLDEADKAIARIDGFLERAGQVCDRAGIDPTNLPTDAQVPELDERFTRAMDDDLGTPAAVATLFTTINEGNKAIDASDAPAVAAHLGQLRVMLGVLGLDPDDPVWASSRSTQSDKLEPVVDGLVQAMLTQRSEARARKDWATADSIRDVLTHLGLVIEDTPDGARWSLD</sequence>
<dbReference type="SMART" id="SM00840">
    <property type="entry name" value="DALR_2"/>
    <property type="match status" value="1"/>
</dbReference>
<dbReference type="Gene3D" id="3.40.50.620">
    <property type="entry name" value="HUPs"/>
    <property type="match status" value="1"/>
</dbReference>
<feature type="short sequence motif" description="'KMSKS' region" evidence="13">
    <location>
        <begin position="270"/>
        <end position="274"/>
    </location>
</feature>
<keyword evidence="6 13" id="KW-0479">Metal-binding</keyword>
<dbReference type="HAMAP" id="MF_00041">
    <property type="entry name" value="Cys_tRNA_synth"/>
    <property type="match status" value="1"/>
</dbReference>
<dbReference type="Proteomes" id="UP000215332">
    <property type="component" value="Chromosome 1"/>
</dbReference>
<evidence type="ECO:0000256" key="11">
    <source>
        <dbReference type="ARBA" id="ARBA00023146"/>
    </source>
</evidence>
<dbReference type="InterPro" id="IPR015803">
    <property type="entry name" value="Cys-tRNA-ligase"/>
</dbReference>
<feature type="compositionally biased region" description="Basic and acidic residues" evidence="14">
    <location>
        <begin position="172"/>
        <end position="184"/>
    </location>
</feature>
<keyword evidence="11 13" id="KW-0030">Aminoacyl-tRNA synthetase</keyword>
<evidence type="ECO:0000256" key="2">
    <source>
        <dbReference type="ARBA" id="ARBA00005594"/>
    </source>
</evidence>
<dbReference type="Gene3D" id="1.20.120.1910">
    <property type="entry name" value="Cysteine-tRNA ligase, C-terminal anti-codon recognition domain"/>
    <property type="match status" value="1"/>
</dbReference>
<dbReference type="GO" id="GO:0005524">
    <property type="term" value="F:ATP binding"/>
    <property type="evidence" value="ECO:0007669"/>
    <property type="project" value="UniProtKB-UniRule"/>
</dbReference>
<evidence type="ECO:0000256" key="5">
    <source>
        <dbReference type="ARBA" id="ARBA00022598"/>
    </source>
</evidence>
<keyword evidence="4 13" id="KW-0963">Cytoplasm</keyword>
<evidence type="ECO:0000256" key="14">
    <source>
        <dbReference type="SAM" id="MobiDB-lite"/>
    </source>
</evidence>
<dbReference type="EC" id="6.1.1.16" evidence="13"/>
<dbReference type="RefSeq" id="WP_021103952.1">
    <property type="nucleotide sequence ID" value="NZ_LT906441.1"/>
</dbReference>
<dbReference type="PRINTS" id="PR00983">
    <property type="entry name" value="TRNASYNTHCYS"/>
</dbReference>
<dbReference type="GO" id="GO:0008270">
    <property type="term" value="F:zinc ion binding"/>
    <property type="evidence" value="ECO:0007669"/>
    <property type="project" value="UniProtKB-UniRule"/>
</dbReference>
<evidence type="ECO:0000259" key="15">
    <source>
        <dbReference type="SMART" id="SM00840"/>
    </source>
</evidence>
<gene>
    <name evidence="13 16" type="primary">cysS</name>
    <name evidence="16" type="ORF">SAMEA4412665_00713</name>
</gene>
<evidence type="ECO:0000256" key="8">
    <source>
        <dbReference type="ARBA" id="ARBA00022833"/>
    </source>
</evidence>
<reference evidence="16 17" key="1">
    <citation type="submission" date="2017-06" db="EMBL/GenBank/DDBJ databases">
        <authorList>
            <consortium name="Pathogen Informatics"/>
        </authorList>
    </citation>
    <scope>NUCLEOTIDE SEQUENCE [LARGE SCALE GENOMIC DNA]</scope>
    <source>
        <strain evidence="16 17">NCTC11865</strain>
    </source>
</reference>
<evidence type="ECO:0000256" key="12">
    <source>
        <dbReference type="ARBA" id="ARBA00047398"/>
    </source>
</evidence>
<dbReference type="GO" id="GO:0004817">
    <property type="term" value="F:cysteine-tRNA ligase activity"/>
    <property type="evidence" value="ECO:0007669"/>
    <property type="project" value="UniProtKB-UniRule"/>
</dbReference>
<comment type="similarity">
    <text evidence="2 13">Belongs to the class-I aminoacyl-tRNA synthetase family.</text>
</comment>
<dbReference type="GO" id="GO:0006423">
    <property type="term" value="P:cysteinyl-tRNA aminoacylation"/>
    <property type="evidence" value="ECO:0007669"/>
    <property type="project" value="UniProtKB-UniRule"/>
</dbReference>
<evidence type="ECO:0000256" key="7">
    <source>
        <dbReference type="ARBA" id="ARBA00022741"/>
    </source>
</evidence>
<feature type="binding site" evidence="13">
    <location>
        <position position="239"/>
    </location>
    <ligand>
        <name>Zn(2+)</name>
        <dbReference type="ChEBI" id="CHEBI:29105"/>
    </ligand>
</feature>
<feature type="binding site" evidence="13">
    <location>
        <position position="214"/>
    </location>
    <ligand>
        <name>Zn(2+)</name>
        <dbReference type="ChEBI" id="CHEBI:29105"/>
    </ligand>
</feature>
<dbReference type="KEGG" id="cgrn:4412665_00713"/>
<dbReference type="PANTHER" id="PTHR10890">
    <property type="entry name" value="CYSTEINYL-TRNA SYNTHETASE"/>
    <property type="match status" value="1"/>
</dbReference>
<dbReference type="SUPFAM" id="SSF47323">
    <property type="entry name" value="Anticodon-binding domain of a subclass of class I aminoacyl-tRNA synthetases"/>
    <property type="match status" value="1"/>
</dbReference>
<comment type="cofactor">
    <cofactor evidence="13">
        <name>Zn(2+)</name>
        <dbReference type="ChEBI" id="CHEBI:29105"/>
    </cofactor>
    <text evidence="13">Binds 1 zinc ion per subunit.</text>
</comment>
<evidence type="ECO:0000256" key="4">
    <source>
        <dbReference type="ARBA" id="ARBA00022490"/>
    </source>
</evidence>
<evidence type="ECO:0000313" key="17">
    <source>
        <dbReference type="Proteomes" id="UP000215332"/>
    </source>
</evidence>
<dbReference type="PANTHER" id="PTHR10890:SF30">
    <property type="entry name" value="CYSTEINE--TRNA LIGASE"/>
    <property type="match status" value="1"/>
</dbReference>
<dbReference type="Pfam" id="PF09190">
    <property type="entry name" value="DALR_2"/>
    <property type="match status" value="1"/>
</dbReference>
<evidence type="ECO:0000256" key="13">
    <source>
        <dbReference type="HAMAP-Rule" id="MF_00041"/>
    </source>
</evidence>
<dbReference type="EMBL" id="LT906441">
    <property type="protein sequence ID" value="SNV31996.1"/>
    <property type="molecule type" value="Genomic_DNA"/>
</dbReference>
<dbReference type="Pfam" id="PF23493">
    <property type="entry name" value="CysS_C"/>
    <property type="match status" value="1"/>
</dbReference>
<dbReference type="GO" id="GO:0005829">
    <property type="term" value="C:cytosol"/>
    <property type="evidence" value="ECO:0007669"/>
    <property type="project" value="TreeGrafter"/>
</dbReference>
<feature type="binding site" evidence="13">
    <location>
        <position position="243"/>
    </location>
    <ligand>
        <name>Zn(2+)</name>
        <dbReference type="ChEBI" id="CHEBI:29105"/>
    </ligand>
</feature>
<accession>A0A239WD39</accession>
<dbReference type="InterPro" id="IPR009080">
    <property type="entry name" value="tRNAsynth_Ia_anticodon-bd"/>
</dbReference>
<keyword evidence="9 13" id="KW-0067">ATP-binding</keyword>
<dbReference type="Pfam" id="PF01406">
    <property type="entry name" value="tRNA-synt_1e"/>
    <property type="match status" value="1"/>
</dbReference>
<name>A0A239WD39_9ACTN</name>
<organism evidence="16 17">
    <name type="scientific">Cutibacterium granulosum</name>
    <dbReference type="NCBI Taxonomy" id="33011"/>
    <lineage>
        <taxon>Bacteria</taxon>
        <taxon>Bacillati</taxon>
        <taxon>Actinomycetota</taxon>
        <taxon>Actinomycetes</taxon>
        <taxon>Propionibacteriales</taxon>
        <taxon>Propionibacteriaceae</taxon>
        <taxon>Cutibacterium</taxon>
    </lineage>
</organism>
<dbReference type="NCBIfam" id="TIGR00435">
    <property type="entry name" value="cysS"/>
    <property type="match status" value="1"/>
</dbReference>
<comment type="catalytic activity">
    <reaction evidence="12 13">
        <text>tRNA(Cys) + L-cysteine + ATP = L-cysteinyl-tRNA(Cys) + AMP + diphosphate</text>
        <dbReference type="Rhea" id="RHEA:17773"/>
        <dbReference type="Rhea" id="RHEA-COMP:9661"/>
        <dbReference type="Rhea" id="RHEA-COMP:9679"/>
        <dbReference type="ChEBI" id="CHEBI:30616"/>
        <dbReference type="ChEBI" id="CHEBI:33019"/>
        <dbReference type="ChEBI" id="CHEBI:35235"/>
        <dbReference type="ChEBI" id="CHEBI:78442"/>
        <dbReference type="ChEBI" id="CHEBI:78517"/>
        <dbReference type="ChEBI" id="CHEBI:456215"/>
        <dbReference type="EC" id="6.1.1.16"/>
    </reaction>
</comment>
<evidence type="ECO:0000256" key="1">
    <source>
        <dbReference type="ARBA" id="ARBA00004496"/>
    </source>
</evidence>
<dbReference type="AlphaFoldDB" id="A0A239WD39"/>
<keyword evidence="10 13" id="KW-0648">Protein biosynthesis</keyword>
<feature type="binding site" evidence="13">
    <location>
        <position position="29"/>
    </location>
    <ligand>
        <name>Zn(2+)</name>
        <dbReference type="ChEBI" id="CHEBI:29105"/>
    </ligand>
</feature>
<comment type="subunit">
    <text evidence="3 13">Monomer.</text>
</comment>
<comment type="subcellular location">
    <subcellularLocation>
        <location evidence="1 13">Cytoplasm</location>
    </subcellularLocation>
</comment>
<evidence type="ECO:0000256" key="6">
    <source>
        <dbReference type="ARBA" id="ARBA00022723"/>
    </source>
</evidence>
<dbReference type="eggNOG" id="COG0215">
    <property type="taxonomic scope" value="Bacteria"/>
</dbReference>
<keyword evidence="7 13" id="KW-0547">Nucleotide-binding</keyword>
<feature type="region of interest" description="Disordered" evidence="14">
    <location>
        <begin position="165"/>
        <end position="202"/>
    </location>
</feature>
<keyword evidence="8 13" id="KW-0862">Zinc</keyword>
<dbReference type="InterPro" id="IPR024909">
    <property type="entry name" value="Cys-tRNA/MSH_ligase"/>
</dbReference>